<sequence length="79" mass="8650">MLGKSRISITSPTTKPNTAKIVKIQNESSLLKPDNRISKSAKSVVAKGMRKSLNNIDQVAINAMDILKNKMTTKVLEPN</sequence>
<dbReference type="Proteomes" id="UP001055453">
    <property type="component" value="Chromosome"/>
</dbReference>
<dbReference type="EMBL" id="AP025732">
    <property type="protein sequence ID" value="BDI19914.1"/>
    <property type="molecule type" value="Genomic_DNA"/>
</dbReference>
<accession>A0ABN6QAQ3</accession>
<reference evidence="1" key="1">
    <citation type="submission" date="2022-04" db="EMBL/GenBank/DDBJ databases">
        <title>Complete genome sequence of a cyanobacterium, Nostoc sp. SO-36, isolated in Antarctica.</title>
        <authorList>
            <person name="Kanesaki Y."/>
            <person name="Effendi D."/>
            <person name="Sakamoto T."/>
            <person name="Ohtani S."/>
            <person name="Awai K."/>
        </authorList>
    </citation>
    <scope>NUCLEOTIDE SEQUENCE</scope>
    <source>
        <strain evidence="1">SO-36</strain>
    </source>
</reference>
<organism evidence="1 2">
    <name type="scientific">Nostoc cf. commune SO-36</name>
    <dbReference type="NCBI Taxonomy" id="449208"/>
    <lineage>
        <taxon>Bacteria</taxon>
        <taxon>Bacillati</taxon>
        <taxon>Cyanobacteriota</taxon>
        <taxon>Cyanophyceae</taxon>
        <taxon>Nostocales</taxon>
        <taxon>Nostocaceae</taxon>
        <taxon>Nostoc</taxon>
    </lineage>
</organism>
<gene>
    <name evidence="1" type="ORF">ANSO36C_57160</name>
</gene>
<proteinExistence type="predicted"/>
<name>A0ABN6QAQ3_NOSCO</name>
<evidence type="ECO:0000313" key="1">
    <source>
        <dbReference type="EMBL" id="BDI19914.1"/>
    </source>
</evidence>
<evidence type="ECO:0000313" key="2">
    <source>
        <dbReference type="Proteomes" id="UP001055453"/>
    </source>
</evidence>
<keyword evidence="2" id="KW-1185">Reference proteome</keyword>
<protein>
    <submittedName>
        <fullName evidence="1">Uncharacterized protein</fullName>
    </submittedName>
</protein>